<dbReference type="PANTHER" id="PTHR47592">
    <property type="entry name" value="PBF68 PROTEIN"/>
    <property type="match status" value="1"/>
</dbReference>
<dbReference type="AlphaFoldDB" id="A0A834W4R7"/>
<dbReference type="OrthoDB" id="1297104at2759"/>
<dbReference type="EMBL" id="JAAIUW010000011">
    <property type="protein sequence ID" value="KAF7808518.1"/>
    <property type="molecule type" value="Genomic_DNA"/>
</dbReference>
<evidence type="ECO:0000313" key="3">
    <source>
        <dbReference type="Proteomes" id="UP000634136"/>
    </source>
</evidence>
<dbReference type="InterPro" id="IPR054722">
    <property type="entry name" value="PolX-like_BBD"/>
</dbReference>
<evidence type="ECO:0000259" key="1">
    <source>
        <dbReference type="Pfam" id="PF22936"/>
    </source>
</evidence>
<dbReference type="Proteomes" id="UP000634136">
    <property type="component" value="Unassembled WGS sequence"/>
</dbReference>
<organism evidence="2 3">
    <name type="scientific">Senna tora</name>
    <dbReference type="NCBI Taxonomy" id="362788"/>
    <lineage>
        <taxon>Eukaryota</taxon>
        <taxon>Viridiplantae</taxon>
        <taxon>Streptophyta</taxon>
        <taxon>Embryophyta</taxon>
        <taxon>Tracheophyta</taxon>
        <taxon>Spermatophyta</taxon>
        <taxon>Magnoliopsida</taxon>
        <taxon>eudicotyledons</taxon>
        <taxon>Gunneridae</taxon>
        <taxon>Pentapetalae</taxon>
        <taxon>rosids</taxon>
        <taxon>fabids</taxon>
        <taxon>Fabales</taxon>
        <taxon>Fabaceae</taxon>
        <taxon>Caesalpinioideae</taxon>
        <taxon>Cassia clade</taxon>
        <taxon>Senna</taxon>
    </lineage>
</organism>
<evidence type="ECO:0000313" key="2">
    <source>
        <dbReference type="EMBL" id="KAF7808518.1"/>
    </source>
</evidence>
<name>A0A834W4R7_9FABA</name>
<proteinExistence type="predicted"/>
<sequence>MVEVLSIREEVFKMVVIRIETTGHNGLECGRILSLNVKCVGNGSSSSPMEALLATSETVTDDAWFADSGATNHLTNDLSNLQVKQPYDGGEQVHIANGSGLAITHIGNSELISNSKTFRLNQILHVPDVSKNLLSISKFAKDNGVYFEFHSNKCFVKSQGDNHVLLEGRIKKGLYLFDSLSFGHKVPSPIYANTASAFVSSTSNSLTAPSLSSSSSLGIWHCRLGHPVFPIVKSMLT</sequence>
<feature type="domain" description="Retrovirus-related Pol polyprotein from transposon TNT 1-94-like beta-barrel" evidence="1">
    <location>
        <begin position="64"/>
        <end position="141"/>
    </location>
</feature>
<keyword evidence="3" id="KW-1185">Reference proteome</keyword>
<reference evidence="2" key="1">
    <citation type="submission" date="2020-09" db="EMBL/GenBank/DDBJ databases">
        <title>Genome-Enabled Discovery of Anthraquinone Biosynthesis in Senna tora.</title>
        <authorList>
            <person name="Kang S.-H."/>
            <person name="Pandey R.P."/>
            <person name="Lee C.-M."/>
            <person name="Sim J.-S."/>
            <person name="Jeong J.-T."/>
            <person name="Choi B.-S."/>
            <person name="Jung M."/>
            <person name="Ginzburg D."/>
            <person name="Zhao K."/>
            <person name="Won S.Y."/>
            <person name="Oh T.-J."/>
            <person name="Yu Y."/>
            <person name="Kim N.-H."/>
            <person name="Lee O.R."/>
            <person name="Lee T.-H."/>
            <person name="Bashyal P."/>
            <person name="Kim T.-S."/>
            <person name="Lee W.-H."/>
            <person name="Kawkins C."/>
            <person name="Kim C.-K."/>
            <person name="Kim J.S."/>
            <person name="Ahn B.O."/>
            <person name="Rhee S.Y."/>
            <person name="Sohng J.K."/>
        </authorList>
    </citation>
    <scope>NUCLEOTIDE SEQUENCE</scope>
    <source>
        <tissue evidence="2">Leaf</tissue>
    </source>
</reference>
<protein>
    <submittedName>
        <fullName evidence="2">Retrovirus-related Pol polyprotein from transposon TNT 1-94</fullName>
    </submittedName>
</protein>
<comment type="caution">
    <text evidence="2">The sequence shown here is derived from an EMBL/GenBank/DDBJ whole genome shotgun (WGS) entry which is preliminary data.</text>
</comment>
<dbReference type="PANTHER" id="PTHR47592:SF27">
    <property type="entry name" value="OS08G0421700 PROTEIN"/>
    <property type="match status" value="1"/>
</dbReference>
<gene>
    <name evidence="2" type="ORF">G2W53_035261</name>
</gene>
<dbReference type="Pfam" id="PF22936">
    <property type="entry name" value="Pol_BBD"/>
    <property type="match status" value="1"/>
</dbReference>
<accession>A0A834W4R7</accession>